<keyword evidence="2" id="KW-1185">Reference proteome</keyword>
<organism evidence="1 2">
    <name type="scientific">Dokdonia pacifica</name>
    <dbReference type="NCBI Taxonomy" id="1627892"/>
    <lineage>
        <taxon>Bacteria</taxon>
        <taxon>Pseudomonadati</taxon>
        <taxon>Bacteroidota</taxon>
        <taxon>Flavobacteriia</taxon>
        <taxon>Flavobacteriales</taxon>
        <taxon>Flavobacteriaceae</taxon>
        <taxon>Dokdonia</taxon>
    </lineage>
</organism>
<evidence type="ECO:0000313" key="2">
    <source>
        <dbReference type="Proteomes" id="UP000198379"/>
    </source>
</evidence>
<accession>A0A238Z0B1</accession>
<name>A0A238Z0B1_9FLAO</name>
<gene>
    <name evidence="1" type="ORF">SAMN06265376_102503</name>
</gene>
<sequence>MKYNRELTEEVLRIKSLMGIKNINKAKVVLMANLLLNAIPRTRDNWKTKTKIVLYTEMIITGVEHHKQVGVEKLKEILSENPDYCDYYLGISERLMTAANR</sequence>
<reference evidence="1 2" key="1">
    <citation type="submission" date="2017-06" db="EMBL/GenBank/DDBJ databases">
        <authorList>
            <person name="Kim H.J."/>
            <person name="Triplett B.A."/>
        </authorList>
    </citation>
    <scope>NUCLEOTIDE SEQUENCE [LARGE SCALE GENOMIC DNA]</scope>
    <source>
        <strain evidence="1 2">DSM 25597</strain>
    </source>
</reference>
<evidence type="ECO:0000313" key="1">
    <source>
        <dbReference type="EMBL" id="SNR76732.1"/>
    </source>
</evidence>
<dbReference type="AlphaFoldDB" id="A0A238Z0B1"/>
<dbReference type="OrthoDB" id="638548at2"/>
<proteinExistence type="predicted"/>
<dbReference type="RefSeq" id="WP_089371241.1">
    <property type="nucleotide sequence ID" value="NZ_BMEP01000001.1"/>
</dbReference>
<dbReference type="EMBL" id="FZNY01000002">
    <property type="protein sequence ID" value="SNR76732.1"/>
    <property type="molecule type" value="Genomic_DNA"/>
</dbReference>
<protein>
    <submittedName>
        <fullName evidence="1">Uncharacterized protein</fullName>
    </submittedName>
</protein>
<dbReference type="Proteomes" id="UP000198379">
    <property type="component" value="Unassembled WGS sequence"/>
</dbReference>